<dbReference type="EMBL" id="AP023366">
    <property type="protein sequence ID" value="BCJ85475.1"/>
    <property type="molecule type" value="Genomic_DNA"/>
</dbReference>
<organism evidence="1 2">
    <name type="scientific">Effusibacillus dendaii</name>
    <dbReference type="NCBI Taxonomy" id="2743772"/>
    <lineage>
        <taxon>Bacteria</taxon>
        <taxon>Bacillati</taxon>
        <taxon>Bacillota</taxon>
        <taxon>Bacilli</taxon>
        <taxon>Bacillales</taxon>
        <taxon>Alicyclobacillaceae</taxon>
        <taxon>Effusibacillus</taxon>
    </lineage>
</organism>
<dbReference type="AlphaFoldDB" id="A0A7I8D5V9"/>
<evidence type="ECO:0000313" key="1">
    <source>
        <dbReference type="EMBL" id="BCJ85475.1"/>
    </source>
</evidence>
<reference evidence="1 2" key="1">
    <citation type="submission" date="2020-08" db="EMBL/GenBank/DDBJ databases">
        <title>Complete Genome Sequence of Effusibacillus dendaii Strain skT53, Isolated from Farmland soil.</title>
        <authorList>
            <person name="Konishi T."/>
            <person name="Kawasaki H."/>
        </authorList>
    </citation>
    <scope>NUCLEOTIDE SEQUENCE [LARGE SCALE GENOMIC DNA]</scope>
    <source>
        <strain evidence="2">skT53</strain>
    </source>
</reference>
<gene>
    <name evidence="1" type="ORF">skT53_04600</name>
</gene>
<evidence type="ECO:0000313" key="2">
    <source>
        <dbReference type="Proteomes" id="UP000593802"/>
    </source>
</evidence>
<dbReference type="KEGG" id="eff:skT53_04600"/>
<sequence length="131" mass="15738">MNQLGPFDPWGLFQRMTSDLQNWIKFGHLNQLLEQVNRQLTIEEFDDRYLITVSLDGIRHPNDLEAFYQNQILILRRTVELETKTEHSEHMVWQSYQEHFEKAIPLTRPVNWPKRIITAEPGLWQIELPKK</sequence>
<name>A0A7I8D5V9_9BACL</name>
<protein>
    <recommendedName>
        <fullName evidence="3">SHSP domain-containing protein</fullName>
    </recommendedName>
</protein>
<dbReference type="InterPro" id="IPR008978">
    <property type="entry name" value="HSP20-like_chaperone"/>
</dbReference>
<accession>A0A7I8D5V9</accession>
<dbReference type="Gene3D" id="2.60.40.790">
    <property type="match status" value="1"/>
</dbReference>
<dbReference type="RefSeq" id="WP_200759596.1">
    <property type="nucleotide sequence ID" value="NZ_AP023366.1"/>
</dbReference>
<dbReference type="Proteomes" id="UP000593802">
    <property type="component" value="Chromosome"/>
</dbReference>
<keyword evidence="2" id="KW-1185">Reference proteome</keyword>
<dbReference type="SUPFAM" id="SSF49764">
    <property type="entry name" value="HSP20-like chaperones"/>
    <property type="match status" value="1"/>
</dbReference>
<evidence type="ECO:0008006" key="3">
    <source>
        <dbReference type="Google" id="ProtNLM"/>
    </source>
</evidence>
<proteinExistence type="predicted"/>